<sequence>MAVIQDLPAELLYRILELGAWRSVAEIKDIEYEGLNLNKTALVARKWTDPSQHLLIRHATEEEVRNMARSPEAIPSSCAVEKINADLSPTDEAFLELLAKRKVRVRQLTVWSLREKDRVAGYHPTLFLEGVERLMLERPLYRDSPKLVPSKDLRLQFLSIRGEYPPPLAFFESLVLAAPRLTRLEIEWSHGATRELPAMYQASLNTLAPRLRHLCLRNPSSPVYIPPRAFNLSPFSFLSKCTALVRFSIIGLEAQHVIPLLELLPPSAPIVVLSTALNYRPEFAPSHDLHRVLPLLELPALSKLKRWRFWYWNDTSYPREFKTDGPQITKRWTAACEAKGVEPRGPRRFFTDWPA</sequence>
<organism evidence="1 2">
    <name type="scientific">Leucosporidium creatinivorum</name>
    <dbReference type="NCBI Taxonomy" id="106004"/>
    <lineage>
        <taxon>Eukaryota</taxon>
        <taxon>Fungi</taxon>
        <taxon>Dikarya</taxon>
        <taxon>Basidiomycota</taxon>
        <taxon>Pucciniomycotina</taxon>
        <taxon>Microbotryomycetes</taxon>
        <taxon>Leucosporidiales</taxon>
        <taxon>Leucosporidium</taxon>
    </lineage>
</organism>
<name>A0A1Y2F4U1_9BASI</name>
<dbReference type="EMBL" id="MCGR01000028">
    <property type="protein sequence ID" value="ORY78881.1"/>
    <property type="molecule type" value="Genomic_DNA"/>
</dbReference>
<accession>A0A1Y2F4U1</accession>
<evidence type="ECO:0000313" key="2">
    <source>
        <dbReference type="Proteomes" id="UP000193467"/>
    </source>
</evidence>
<dbReference type="Proteomes" id="UP000193467">
    <property type="component" value="Unassembled WGS sequence"/>
</dbReference>
<reference evidence="1 2" key="1">
    <citation type="submission" date="2016-07" db="EMBL/GenBank/DDBJ databases">
        <title>Pervasive Adenine N6-methylation of Active Genes in Fungi.</title>
        <authorList>
            <consortium name="DOE Joint Genome Institute"/>
            <person name="Mondo S.J."/>
            <person name="Dannebaum R.O."/>
            <person name="Kuo R.C."/>
            <person name="Labutti K."/>
            <person name="Haridas S."/>
            <person name="Kuo A."/>
            <person name="Salamov A."/>
            <person name="Ahrendt S.R."/>
            <person name="Lipzen A."/>
            <person name="Sullivan W."/>
            <person name="Andreopoulos W.B."/>
            <person name="Clum A."/>
            <person name="Lindquist E."/>
            <person name="Daum C."/>
            <person name="Ramamoorthy G.K."/>
            <person name="Gryganskyi A."/>
            <person name="Culley D."/>
            <person name="Magnuson J.K."/>
            <person name="James T.Y."/>
            <person name="O'Malley M.A."/>
            <person name="Stajich J.E."/>
            <person name="Spatafora J.W."/>
            <person name="Visel A."/>
            <person name="Grigoriev I.V."/>
        </authorList>
    </citation>
    <scope>NUCLEOTIDE SEQUENCE [LARGE SCALE GENOMIC DNA]</scope>
    <source>
        <strain evidence="1 2">62-1032</strain>
    </source>
</reference>
<evidence type="ECO:0008006" key="3">
    <source>
        <dbReference type="Google" id="ProtNLM"/>
    </source>
</evidence>
<comment type="caution">
    <text evidence="1">The sequence shown here is derived from an EMBL/GenBank/DDBJ whole genome shotgun (WGS) entry which is preliminary data.</text>
</comment>
<protein>
    <recommendedName>
        <fullName evidence="3">F-box domain-containing protein</fullName>
    </recommendedName>
</protein>
<dbReference type="InParanoid" id="A0A1Y2F4U1"/>
<gene>
    <name evidence="1" type="ORF">BCR35DRAFT_332213</name>
</gene>
<proteinExistence type="predicted"/>
<keyword evidence="2" id="KW-1185">Reference proteome</keyword>
<dbReference type="AlphaFoldDB" id="A0A1Y2F4U1"/>
<evidence type="ECO:0000313" key="1">
    <source>
        <dbReference type="EMBL" id="ORY78881.1"/>
    </source>
</evidence>